<dbReference type="GO" id="GO:0006529">
    <property type="term" value="P:asparagine biosynthetic process"/>
    <property type="evidence" value="ECO:0007669"/>
    <property type="project" value="InterPro"/>
</dbReference>
<dbReference type="InterPro" id="IPR014729">
    <property type="entry name" value="Rossmann-like_a/b/a_fold"/>
</dbReference>
<evidence type="ECO:0000313" key="2">
    <source>
        <dbReference type="EMBL" id="SVE52347.1"/>
    </source>
</evidence>
<feature type="non-terminal residue" evidence="2">
    <location>
        <position position="232"/>
    </location>
</feature>
<gene>
    <name evidence="2" type="ORF">METZ01_LOCUS505201</name>
</gene>
<feature type="non-terminal residue" evidence="2">
    <location>
        <position position="1"/>
    </location>
</feature>
<dbReference type="GO" id="GO:0005829">
    <property type="term" value="C:cytosol"/>
    <property type="evidence" value="ECO:0007669"/>
    <property type="project" value="TreeGrafter"/>
</dbReference>
<accession>A0A383E696</accession>
<dbReference type="GO" id="GO:0004066">
    <property type="term" value="F:asparagine synthase (glutamine-hydrolyzing) activity"/>
    <property type="evidence" value="ECO:0007669"/>
    <property type="project" value="InterPro"/>
</dbReference>
<protein>
    <recommendedName>
        <fullName evidence="1">Asparagine synthetase domain-containing protein</fullName>
    </recommendedName>
</protein>
<dbReference type="EMBL" id="UINC01223236">
    <property type="protein sequence ID" value="SVE52347.1"/>
    <property type="molecule type" value="Genomic_DNA"/>
</dbReference>
<dbReference type="InterPro" id="IPR001962">
    <property type="entry name" value="Asn_synthase"/>
</dbReference>
<dbReference type="PANTHER" id="PTHR43284:SF1">
    <property type="entry name" value="ASPARAGINE SYNTHETASE"/>
    <property type="match status" value="1"/>
</dbReference>
<feature type="domain" description="Asparagine synthetase" evidence="1">
    <location>
        <begin position="61"/>
        <end position="206"/>
    </location>
</feature>
<dbReference type="CDD" id="cd01991">
    <property type="entry name" value="Asn_synthase_B_C"/>
    <property type="match status" value="1"/>
</dbReference>
<organism evidence="2">
    <name type="scientific">marine metagenome</name>
    <dbReference type="NCBI Taxonomy" id="408172"/>
    <lineage>
        <taxon>unclassified sequences</taxon>
        <taxon>metagenomes</taxon>
        <taxon>ecological metagenomes</taxon>
    </lineage>
</organism>
<proteinExistence type="predicted"/>
<dbReference type="SUPFAM" id="SSF52402">
    <property type="entry name" value="Adenine nucleotide alpha hydrolases-like"/>
    <property type="match status" value="1"/>
</dbReference>
<dbReference type="InterPro" id="IPR051786">
    <property type="entry name" value="ASN_synthetase/amidase"/>
</dbReference>
<dbReference type="Pfam" id="PF00733">
    <property type="entry name" value="Asn_synthase"/>
    <property type="match status" value="1"/>
</dbReference>
<evidence type="ECO:0000259" key="1">
    <source>
        <dbReference type="Pfam" id="PF00733"/>
    </source>
</evidence>
<name>A0A383E696_9ZZZZ</name>
<reference evidence="2" key="1">
    <citation type="submission" date="2018-05" db="EMBL/GenBank/DDBJ databases">
        <authorList>
            <person name="Lanie J.A."/>
            <person name="Ng W.-L."/>
            <person name="Kazmierczak K.M."/>
            <person name="Andrzejewski T.M."/>
            <person name="Davidsen T.M."/>
            <person name="Wayne K.J."/>
            <person name="Tettelin H."/>
            <person name="Glass J.I."/>
            <person name="Rusch D."/>
            <person name="Podicherti R."/>
            <person name="Tsui H.-C.T."/>
            <person name="Winkler M.E."/>
        </authorList>
    </citation>
    <scope>NUCLEOTIDE SEQUENCE</scope>
</reference>
<dbReference type="AlphaFoldDB" id="A0A383E696"/>
<dbReference type="PANTHER" id="PTHR43284">
    <property type="entry name" value="ASPARAGINE SYNTHETASE (GLUTAMINE-HYDROLYZING)"/>
    <property type="match status" value="1"/>
</dbReference>
<dbReference type="Gene3D" id="3.40.50.620">
    <property type="entry name" value="HUPs"/>
    <property type="match status" value="1"/>
</dbReference>
<sequence length="232" mass="26427">DLYLTMEFVPAPFTIYKEIKKLEQGHYILWSKEGLQKEKWYEYSYRPKVCLKSEGEYVEKLDHLISSAVKLRTRSDVPLGSFLSGGLDSSLITYYLSRVVDIPLKTFNIAFEDSSFDESGYSNIVAKHLTTNHSSEVFSSSKMLEILPAIWSMMDEPFADASLLPTFLLSHFTRSCVTVALSGDGGDEVFAGYPTYFAHKLAKWIPNWTIPFIKYGLNCLPVSFDNISFDFK</sequence>